<accession>A0A0B8NV84</accession>
<dbReference type="PANTHER" id="PTHR10629:SF52">
    <property type="entry name" value="DNA (CYTOSINE-5)-METHYLTRANSFERASE 1"/>
    <property type="match status" value="1"/>
</dbReference>
<dbReference type="InterPro" id="IPR001525">
    <property type="entry name" value="C5_MeTfrase"/>
</dbReference>
<dbReference type="PRINTS" id="PR00105">
    <property type="entry name" value="C5METTRFRASE"/>
</dbReference>
<sequence>MDLESKDMIFKFAEIFCGPGGLALGAKNASCKVEGIEFQPVWANDIDASTCKTYARNIHNGDESKVYCAPVQELDFDNLEGFDGLSFGFPCNDFSQVGEKKGTDGKFGPLYSYGVKAINAKNPKWFLAENVGGLQSANEGKAFKTILNALQNAGEVGYKLSVHLYKFEEYGVPQKRHRFIIVGIRNDLGLEFRVPKAITPNPEDYVTAKEALSDIPPTATHHELTRQSATVVES</sequence>
<dbReference type="GO" id="GO:0044027">
    <property type="term" value="P:negative regulation of gene expression via chromosomal CpG island methylation"/>
    <property type="evidence" value="ECO:0007669"/>
    <property type="project" value="TreeGrafter"/>
</dbReference>
<dbReference type="Gene3D" id="3.40.50.150">
    <property type="entry name" value="Vaccinia Virus protein VP39"/>
    <property type="match status" value="1"/>
</dbReference>
<evidence type="ECO:0000256" key="6">
    <source>
        <dbReference type="PROSITE-ProRule" id="PRU01016"/>
    </source>
</evidence>
<keyword evidence="4" id="KW-0680">Restriction system</keyword>
<keyword evidence="10" id="KW-1185">Reference proteome</keyword>
<protein>
    <recommendedName>
        <fullName evidence="8">Cytosine-specific methyltransferase</fullName>
        <ecNumber evidence="8">2.1.1.37</ecNumber>
    </recommendedName>
</protein>
<dbReference type="InterPro" id="IPR029063">
    <property type="entry name" value="SAM-dependent_MTases_sf"/>
</dbReference>
<evidence type="ECO:0000256" key="2">
    <source>
        <dbReference type="ARBA" id="ARBA00022679"/>
    </source>
</evidence>
<dbReference type="EC" id="2.1.1.37" evidence="8"/>
<dbReference type="Proteomes" id="UP000031671">
    <property type="component" value="Unassembled WGS sequence"/>
</dbReference>
<dbReference type="InterPro" id="IPR018117">
    <property type="entry name" value="C5_DNA_meth_AS"/>
</dbReference>
<evidence type="ECO:0000313" key="10">
    <source>
        <dbReference type="Proteomes" id="UP000031671"/>
    </source>
</evidence>
<evidence type="ECO:0000256" key="8">
    <source>
        <dbReference type="RuleBase" id="RU000417"/>
    </source>
</evidence>
<evidence type="ECO:0000313" key="9">
    <source>
        <dbReference type="EMBL" id="GAM55023.1"/>
    </source>
</evidence>
<keyword evidence="1 6" id="KW-0489">Methyltransferase</keyword>
<reference evidence="9 10" key="1">
    <citation type="submission" date="2015-01" db="EMBL/GenBank/DDBJ databases">
        <title>Vibrio sp. C1 JCM 19231 whole genome shotgun sequence.</title>
        <authorList>
            <person name="Sawabe T."/>
            <person name="Meirelles P."/>
            <person name="Feng G."/>
            <person name="Sayaka M."/>
            <person name="Hattori M."/>
            <person name="Ohkuma M."/>
        </authorList>
    </citation>
    <scope>NUCLEOTIDE SEQUENCE [LARGE SCALE GENOMIC DNA]</scope>
    <source>
        <strain evidence="10">JCM 19231</strain>
    </source>
</reference>
<evidence type="ECO:0000256" key="4">
    <source>
        <dbReference type="ARBA" id="ARBA00022747"/>
    </source>
</evidence>
<comment type="similarity">
    <text evidence="6 7">Belongs to the class I-like SAM-binding methyltransferase superfamily. C5-methyltransferase family.</text>
</comment>
<dbReference type="AlphaFoldDB" id="A0A0B8NV84"/>
<proteinExistence type="inferred from homology"/>
<dbReference type="GO" id="GO:0009307">
    <property type="term" value="P:DNA restriction-modification system"/>
    <property type="evidence" value="ECO:0007669"/>
    <property type="project" value="UniProtKB-KW"/>
</dbReference>
<name>A0A0B8NV84_9VIBR</name>
<gene>
    <name evidence="9" type="ORF">JCM19231_969</name>
</gene>
<dbReference type="PROSITE" id="PS51679">
    <property type="entry name" value="SAM_MT_C5"/>
    <property type="match status" value="1"/>
</dbReference>
<dbReference type="GO" id="GO:0032259">
    <property type="term" value="P:methylation"/>
    <property type="evidence" value="ECO:0007669"/>
    <property type="project" value="UniProtKB-KW"/>
</dbReference>
<evidence type="ECO:0000256" key="3">
    <source>
        <dbReference type="ARBA" id="ARBA00022691"/>
    </source>
</evidence>
<comment type="catalytic activity">
    <reaction evidence="5 8">
        <text>a 2'-deoxycytidine in DNA + S-adenosyl-L-methionine = a 5-methyl-2'-deoxycytidine in DNA + S-adenosyl-L-homocysteine + H(+)</text>
        <dbReference type="Rhea" id="RHEA:13681"/>
        <dbReference type="Rhea" id="RHEA-COMP:11369"/>
        <dbReference type="Rhea" id="RHEA-COMP:11370"/>
        <dbReference type="ChEBI" id="CHEBI:15378"/>
        <dbReference type="ChEBI" id="CHEBI:57856"/>
        <dbReference type="ChEBI" id="CHEBI:59789"/>
        <dbReference type="ChEBI" id="CHEBI:85452"/>
        <dbReference type="ChEBI" id="CHEBI:85454"/>
        <dbReference type="EC" id="2.1.1.37"/>
    </reaction>
</comment>
<keyword evidence="2 6" id="KW-0808">Transferase</keyword>
<dbReference type="SUPFAM" id="SSF53335">
    <property type="entry name" value="S-adenosyl-L-methionine-dependent methyltransferases"/>
    <property type="match status" value="1"/>
</dbReference>
<dbReference type="Pfam" id="PF00145">
    <property type="entry name" value="DNA_methylase"/>
    <property type="match status" value="1"/>
</dbReference>
<organism evidence="9 10">
    <name type="scientific">Vibrio ishigakensis</name>
    <dbReference type="NCBI Taxonomy" id="1481914"/>
    <lineage>
        <taxon>Bacteria</taxon>
        <taxon>Pseudomonadati</taxon>
        <taxon>Pseudomonadota</taxon>
        <taxon>Gammaproteobacteria</taxon>
        <taxon>Vibrionales</taxon>
        <taxon>Vibrionaceae</taxon>
        <taxon>Vibrio</taxon>
    </lineage>
</organism>
<dbReference type="GO" id="GO:0003677">
    <property type="term" value="F:DNA binding"/>
    <property type="evidence" value="ECO:0007669"/>
    <property type="project" value="TreeGrafter"/>
</dbReference>
<feature type="active site" evidence="6">
    <location>
        <position position="91"/>
    </location>
</feature>
<dbReference type="GO" id="GO:0003886">
    <property type="term" value="F:DNA (cytosine-5-)-methyltransferase activity"/>
    <property type="evidence" value="ECO:0007669"/>
    <property type="project" value="UniProtKB-EC"/>
</dbReference>
<dbReference type="Gene3D" id="3.90.120.10">
    <property type="entry name" value="DNA Methylase, subunit A, domain 2"/>
    <property type="match status" value="1"/>
</dbReference>
<dbReference type="PANTHER" id="PTHR10629">
    <property type="entry name" value="CYTOSINE-SPECIFIC METHYLTRANSFERASE"/>
    <property type="match status" value="1"/>
</dbReference>
<dbReference type="PROSITE" id="PS00094">
    <property type="entry name" value="C5_MTASE_1"/>
    <property type="match status" value="1"/>
</dbReference>
<dbReference type="NCBIfam" id="TIGR00675">
    <property type="entry name" value="dcm"/>
    <property type="match status" value="1"/>
</dbReference>
<keyword evidence="3 6" id="KW-0949">S-adenosyl-L-methionine</keyword>
<evidence type="ECO:0000256" key="1">
    <source>
        <dbReference type="ARBA" id="ARBA00022603"/>
    </source>
</evidence>
<dbReference type="InterPro" id="IPR050390">
    <property type="entry name" value="C5-Methyltransferase"/>
</dbReference>
<comment type="caution">
    <text evidence="9">The sequence shown here is derived from an EMBL/GenBank/DDBJ whole genome shotgun (WGS) entry which is preliminary data.</text>
</comment>
<evidence type="ECO:0000256" key="5">
    <source>
        <dbReference type="ARBA" id="ARBA00047422"/>
    </source>
</evidence>
<reference evidence="9 10" key="2">
    <citation type="submission" date="2015-01" db="EMBL/GenBank/DDBJ databases">
        <authorList>
            <consortium name="NBRP consortium"/>
            <person name="Sawabe T."/>
            <person name="Meirelles P."/>
            <person name="Feng G."/>
            <person name="Sayaka M."/>
            <person name="Hattori M."/>
            <person name="Ohkuma M."/>
        </authorList>
    </citation>
    <scope>NUCLEOTIDE SEQUENCE [LARGE SCALE GENOMIC DNA]</scope>
    <source>
        <strain evidence="10">JCM 19231</strain>
    </source>
</reference>
<evidence type="ECO:0000256" key="7">
    <source>
        <dbReference type="RuleBase" id="RU000416"/>
    </source>
</evidence>
<dbReference type="EMBL" id="BBRZ01000009">
    <property type="protein sequence ID" value="GAM55023.1"/>
    <property type="molecule type" value="Genomic_DNA"/>
</dbReference>